<dbReference type="OrthoDB" id="3265815at2759"/>
<reference evidence="3" key="2">
    <citation type="submission" date="2015-01" db="EMBL/GenBank/DDBJ databases">
        <title>Evolutionary Origins and Diversification of the Mycorrhizal Mutualists.</title>
        <authorList>
            <consortium name="DOE Joint Genome Institute"/>
            <consortium name="Mycorrhizal Genomics Consortium"/>
            <person name="Kohler A."/>
            <person name="Kuo A."/>
            <person name="Nagy L.G."/>
            <person name="Floudas D."/>
            <person name="Copeland A."/>
            <person name="Barry K.W."/>
            <person name="Cichocki N."/>
            <person name="Veneault-Fourrey C."/>
            <person name="LaButti K."/>
            <person name="Lindquist E.A."/>
            <person name="Lipzen A."/>
            <person name="Lundell T."/>
            <person name="Morin E."/>
            <person name="Murat C."/>
            <person name="Riley R."/>
            <person name="Ohm R."/>
            <person name="Sun H."/>
            <person name="Tunlid A."/>
            <person name="Henrissat B."/>
            <person name="Grigoriev I.V."/>
            <person name="Hibbett D.S."/>
            <person name="Martin F."/>
        </authorList>
    </citation>
    <scope>NUCLEOTIDE SEQUENCE [LARGE SCALE GENOMIC DNA]</scope>
    <source>
        <strain evidence="3">LaAM-08-1</strain>
    </source>
</reference>
<organism evidence="2 3">
    <name type="scientific">Laccaria amethystina LaAM-08-1</name>
    <dbReference type="NCBI Taxonomy" id="1095629"/>
    <lineage>
        <taxon>Eukaryota</taxon>
        <taxon>Fungi</taxon>
        <taxon>Dikarya</taxon>
        <taxon>Basidiomycota</taxon>
        <taxon>Agaricomycotina</taxon>
        <taxon>Agaricomycetes</taxon>
        <taxon>Agaricomycetidae</taxon>
        <taxon>Agaricales</taxon>
        <taxon>Agaricineae</taxon>
        <taxon>Hydnangiaceae</taxon>
        <taxon>Laccaria</taxon>
    </lineage>
</organism>
<name>A0A0C9YF47_9AGAR</name>
<feature type="region of interest" description="Disordered" evidence="1">
    <location>
        <begin position="1"/>
        <end position="24"/>
    </location>
</feature>
<reference evidence="2 3" key="1">
    <citation type="submission" date="2014-04" db="EMBL/GenBank/DDBJ databases">
        <authorList>
            <consortium name="DOE Joint Genome Institute"/>
            <person name="Kuo A."/>
            <person name="Kohler A."/>
            <person name="Nagy L.G."/>
            <person name="Floudas D."/>
            <person name="Copeland A."/>
            <person name="Barry K.W."/>
            <person name="Cichocki N."/>
            <person name="Veneault-Fourrey C."/>
            <person name="LaButti K."/>
            <person name="Lindquist E.A."/>
            <person name="Lipzen A."/>
            <person name="Lundell T."/>
            <person name="Morin E."/>
            <person name="Murat C."/>
            <person name="Sun H."/>
            <person name="Tunlid A."/>
            <person name="Henrissat B."/>
            <person name="Grigoriev I.V."/>
            <person name="Hibbett D.S."/>
            <person name="Martin F."/>
            <person name="Nordberg H.P."/>
            <person name="Cantor M.N."/>
            <person name="Hua S.X."/>
        </authorList>
    </citation>
    <scope>NUCLEOTIDE SEQUENCE [LARGE SCALE GENOMIC DNA]</scope>
    <source>
        <strain evidence="2 3">LaAM-08-1</strain>
    </source>
</reference>
<keyword evidence="3" id="KW-1185">Reference proteome</keyword>
<evidence type="ECO:0000313" key="3">
    <source>
        <dbReference type="Proteomes" id="UP000054477"/>
    </source>
</evidence>
<dbReference type="Proteomes" id="UP000054477">
    <property type="component" value="Unassembled WGS sequence"/>
</dbReference>
<dbReference type="STRING" id="1095629.A0A0C9YF47"/>
<gene>
    <name evidence="2" type="ORF">K443DRAFT_250367</name>
</gene>
<accession>A0A0C9YF47</accession>
<evidence type="ECO:0000313" key="2">
    <source>
        <dbReference type="EMBL" id="KIK06753.1"/>
    </source>
</evidence>
<protein>
    <submittedName>
        <fullName evidence="2">Unplaced genomic scaffold K443scaffold_16, whole genome shotgun sequence</fullName>
    </submittedName>
</protein>
<proteinExistence type="predicted"/>
<dbReference type="EMBL" id="KN838551">
    <property type="protein sequence ID" value="KIK06753.1"/>
    <property type="molecule type" value="Genomic_DNA"/>
</dbReference>
<sequence length="401" mass="44486">MDSWLDEKLLPTPPNSHDGSPILDDTTDGNTLVSISTTFHPAAQLHPVPTDIVLLSSDNVFFYVHSHLLLAASENAFNNLLPPAPKHQDLMLSVPEHSTVLNILLHTIYDISCIHYSPSFPTIVTTVNCLPIYGVLPKTHILPSTPLYTLLISQAPLNPLEVYALASSFDLYDLAVATSSHLLSFPLSTLTDEMAERIGSVYLKRLFFLHFGRLDALKRVLLPPPHPHAPTAWCDFAEQKKLTRAWALASAYLAWDARPDLSTSTMESALRPLAEHLTCDQCQSALRDRIKNLIIQWSVVKVRLFLFPLLKTLLGFIIKPANNLIVASVPTSRHCIFIILPVPPATHSIHGPYTPSLGIFTVPQFVYEGDRLTDLIPQTLASLRYPNSRFATPSGMDTRVT</sequence>
<dbReference type="HOGENOM" id="CLU_051530_2_0_1"/>
<evidence type="ECO:0000256" key="1">
    <source>
        <dbReference type="SAM" id="MobiDB-lite"/>
    </source>
</evidence>
<dbReference type="AlphaFoldDB" id="A0A0C9YF47"/>